<dbReference type="Pfam" id="PF12392">
    <property type="entry name" value="DUF3656"/>
    <property type="match status" value="1"/>
</dbReference>
<dbReference type="PROSITE" id="PS01276">
    <property type="entry name" value="PEPTIDASE_U32"/>
    <property type="match status" value="1"/>
</dbReference>
<gene>
    <name evidence="2" type="ORF">SAMN03080601_02067</name>
</gene>
<dbReference type="AlphaFoldDB" id="A0A1T5H3M5"/>
<dbReference type="GO" id="GO:0006508">
    <property type="term" value="P:proteolysis"/>
    <property type="evidence" value="ECO:0007669"/>
    <property type="project" value="UniProtKB-KW"/>
</dbReference>
<feature type="domain" description="Peptidase U32 collagenase" evidence="1">
    <location>
        <begin position="385"/>
        <end position="499"/>
    </location>
</feature>
<dbReference type="EMBL" id="FUYV01000011">
    <property type="protein sequence ID" value="SKC15211.1"/>
    <property type="molecule type" value="Genomic_DNA"/>
</dbReference>
<dbReference type="PANTHER" id="PTHR30217:SF10">
    <property type="entry name" value="23S RRNA 5-HYDROXYCYTIDINE C2501 SYNTHASE"/>
    <property type="match status" value="1"/>
</dbReference>
<dbReference type="InterPro" id="IPR051454">
    <property type="entry name" value="RNA/ubiquinone_mod_enzymes"/>
</dbReference>
<proteinExistence type="predicted"/>
<keyword evidence="2" id="KW-0645">Protease</keyword>
<sequence>MLQEKGRVTSLELLAPARDLECGLAAINHGADAVYTGAPKFGARAAAGNSLTDIATLTEYAHLFNAKVYVAINTLLYDHELTEAEKLIHQLYKIGVDAIIIQDMGITQMNLPPIAVHASTQTDNRTPEKVKFLEDAGFDQVVLARELTLNEIAEIRNITNVPLEFFIHGALCVSYSGQCYMSQATSGRSANRGECSQPCRLPYSLENLDGKTLIKNQHLLSLKDLSNTNHLHDLIKAGISSFKIEGRLKDATYVKNVTSWYRQQLDRIIETDSNLARSSSGRVTIPFEPSPAKTFSRGFTTYFLNGREKDIWSLHTPKSLGEKLGRVVTISRDYFIAEDGIDLNNGDGICFLNKSKQLRGFRINKTVENKVYADDIKELYTGAMLYRNHDQLFEKQLINSKENRRIAIDLNLSETEDGISLQLIDEDGLSSEIRKNIIKEPAKNPDLALKTIGDQLSKWGNTIYNPNSIKLQLLQPIFIPAAEINAVRRELNDVHKTKRLNSYRRQEKLFPQTSHPYPNAVKDFSLNVSNHLAQKFYNIHGVKKTEPAFEIKSPTGARLMTTRHCIRYATNSCPKENPKATPENLILKSGKNSYELKFDCKKCEMMIFDLDSNQIKNT</sequence>
<dbReference type="KEGG" id="asx:CDL62_17980"/>
<dbReference type="Proteomes" id="UP000191055">
    <property type="component" value="Unassembled WGS sequence"/>
</dbReference>
<evidence type="ECO:0000313" key="3">
    <source>
        <dbReference type="Proteomes" id="UP000191055"/>
    </source>
</evidence>
<dbReference type="OrthoDB" id="9807498at2"/>
<keyword evidence="2" id="KW-0378">Hydrolase</keyword>
<protein>
    <submittedName>
        <fullName evidence="2">Putative protease</fullName>
    </submittedName>
</protein>
<evidence type="ECO:0000313" key="2">
    <source>
        <dbReference type="EMBL" id="SKC15211.1"/>
    </source>
</evidence>
<dbReference type="STRING" id="889453.SAMN03080601_02067"/>
<dbReference type="Pfam" id="PF01136">
    <property type="entry name" value="Peptidase_U32"/>
    <property type="match status" value="1"/>
</dbReference>
<dbReference type="InterPro" id="IPR020988">
    <property type="entry name" value="Pept_U32_collagenase"/>
</dbReference>
<dbReference type="PANTHER" id="PTHR30217">
    <property type="entry name" value="PEPTIDASE U32 FAMILY"/>
    <property type="match status" value="1"/>
</dbReference>
<dbReference type="GO" id="GO:0008233">
    <property type="term" value="F:peptidase activity"/>
    <property type="evidence" value="ECO:0007669"/>
    <property type="project" value="UniProtKB-KW"/>
</dbReference>
<organism evidence="2 3">
    <name type="scientific">Alkalitalea saponilacus</name>
    <dbReference type="NCBI Taxonomy" id="889453"/>
    <lineage>
        <taxon>Bacteria</taxon>
        <taxon>Pseudomonadati</taxon>
        <taxon>Bacteroidota</taxon>
        <taxon>Bacteroidia</taxon>
        <taxon>Marinilabiliales</taxon>
        <taxon>Marinilabiliaceae</taxon>
        <taxon>Alkalitalea</taxon>
    </lineage>
</organism>
<evidence type="ECO:0000259" key="1">
    <source>
        <dbReference type="Pfam" id="PF12392"/>
    </source>
</evidence>
<dbReference type="InterPro" id="IPR001539">
    <property type="entry name" value="Peptidase_U32"/>
</dbReference>
<name>A0A1T5H3M5_9BACT</name>
<dbReference type="RefSeq" id="WP_079557797.1">
    <property type="nucleotide sequence ID" value="NZ_CP021904.1"/>
</dbReference>
<keyword evidence="3" id="KW-1185">Reference proteome</keyword>
<reference evidence="2 3" key="1">
    <citation type="submission" date="2017-02" db="EMBL/GenBank/DDBJ databases">
        <authorList>
            <person name="Peterson S.W."/>
        </authorList>
    </citation>
    <scope>NUCLEOTIDE SEQUENCE [LARGE SCALE GENOMIC DNA]</scope>
    <source>
        <strain evidence="2 3">DSM 24412</strain>
    </source>
</reference>
<accession>A0A1T5H3M5</accession>